<evidence type="ECO:0000313" key="7">
    <source>
        <dbReference type="EMBL" id="PDW02985.1"/>
    </source>
</evidence>
<keyword evidence="4" id="KW-0326">Glycosidase</keyword>
<dbReference type="Pfam" id="PF00756">
    <property type="entry name" value="Esterase"/>
    <property type="match status" value="1"/>
</dbReference>
<evidence type="ECO:0000256" key="2">
    <source>
        <dbReference type="ARBA" id="ARBA00022801"/>
    </source>
</evidence>
<dbReference type="InterPro" id="IPR004193">
    <property type="entry name" value="Glyco_hydro_13_N"/>
</dbReference>
<dbReference type="FunFam" id="3.20.20.80:FF:000054">
    <property type="entry name" value="Glycogen debranching enzyme"/>
    <property type="match status" value="1"/>
</dbReference>
<dbReference type="EMBL" id="NQWI01000045">
    <property type="protein sequence ID" value="PDW02985.1"/>
    <property type="molecule type" value="Genomic_DNA"/>
</dbReference>
<dbReference type="Proteomes" id="UP000220527">
    <property type="component" value="Unassembled WGS sequence"/>
</dbReference>
<dbReference type="SUPFAM" id="SSF51011">
    <property type="entry name" value="Glycosyl hydrolase domain"/>
    <property type="match status" value="1"/>
</dbReference>
<proteinExistence type="inferred from homology"/>
<dbReference type="CDD" id="cd02856">
    <property type="entry name" value="E_set_GDE_Isoamylase_N"/>
    <property type="match status" value="1"/>
</dbReference>
<dbReference type="InterPro" id="IPR011837">
    <property type="entry name" value="Glycogen_debranch_GlgX"/>
</dbReference>
<feature type="region of interest" description="Disordered" evidence="5">
    <location>
        <begin position="474"/>
        <end position="496"/>
    </location>
</feature>
<dbReference type="InterPro" id="IPR013783">
    <property type="entry name" value="Ig-like_fold"/>
</dbReference>
<dbReference type="SMART" id="SM00642">
    <property type="entry name" value="Aamy"/>
    <property type="match status" value="1"/>
</dbReference>
<dbReference type="InterPro" id="IPR014756">
    <property type="entry name" value="Ig_E-set"/>
</dbReference>
<evidence type="ECO:0000313" key="8">
    <source>
        <dbReference type="Proteomes" id="UP000220527"/>
    </source>
</evidence>
<organism evidence="7 8">
    <name type="scientific">Candidatus Viridilinea mediisalina</name>
    <dbReference type="NCBI Taxonomy" id="2024553"/>
    <lineage>
        <taxon>Bacteria</taxon>
        <taxon>Bacillati</taxon>
        <taxon>Chloroflexota</taxon>
        <taxon>Chloroflexia</taxon>
        <taxon>Chloroflexales</taxon>
        <taxon>Chloroflexineae</taxon>
        <taxon>Oscillochloridaceae</taxon>
        <taxon>Candidatus Viridilinea</taxon>
    </lineage>
</organism>
<accession>A0A2A6RJB9</accession>
<evidence type="ECO:0000256" key="3">
    <source>
        <dbReference type="ARBA" id="ARBA00022946"/>
    </source>
</evidence>
<keyword evidence="2" id="KW-0378">Hydrolase</keyword>
<dbReference type="Gene3D" id="3.20.20.80">
    <property type="entry name" value="Glycosidases"/>
    <property type="match status" value="1"/>
</dbReference>
<dbReference type="PANTHER" id="PTHR43002">
    <property type="entry name" value="GLYCOGEN DEBRANCHING ENZYME"/>
    <property type="match status" value="1"/>
</dbReference>
<dbReference type="SUPFAM" id="SSF51445">
    <property type="entry name" value="(Trans)glycosidases"/>
    <property type="match status" value="1"/>
</dbReference>
<dbReference type="SUPFAM" id="SSF53474">
    <property type="entry name" value="alpha/beta-Hydrolases"/>
    <property type="match status" value="1"/>
</dbReference>
<dbReference type="InterPro" id="IPR000801">
    <property type="entry name" value="Esterase-like"/>
</dbReference>
<dbReference type="GO" id="GO:0005980">
    <property type="term" value="P:glycogen catabolic process"/>
    <property type="evidence" value="ECO:0007669"/>
    <property type="project" value="InterPro"/>
</dbReference>
<gene>
    <name evidence="7" type="primary">glgX</name>
    <name evidence="7" type="ORF">CJ255_11225</name>
</gene>
<dbReference type="NCBIfam" id="TIGR02100">
    <property type="entry name" value="glgX_debranch"/>
    <property type="match status" value="1"/>
</dbReference>
<dbReference type="Gene3D" id="3.40.50.1820">
    <property type="entry name" value="alpha/beta hydrolase"/>
    <property type="match status" value="1"/>
</dbReference>
<dbReference type="AlphaFoldDB" id="A0A2A6RJB9"/>
<comment type="similarity">
    <text evidence="1">Belongs to the glycosyl hydrolase 13 family.</text>
</comment>
<dbReference type="InterPro" id="IPR013780">
    <property type="entry name" value="Glyco_hydro_b"/>
</dbReference>
<dbReference type="InterPro" id="IPR017853">
    <property type="entry name" value="GH"/>
</dbReference>
<dbReference type="InterPro" id="IPR006047">
    <property type="entry name" value="GH13_cat_dom"/>
</dbReference>
<dbReference type="CDD" id="cd11326">
    <property type="entry name" value="AmyAc_Glg_debranch"/>
    <property type="match status" value="1"/>
</dbReference>
<dbReference type="Gene3D" id="2.60.40.1180">
    <property type="entry name" value="Golgi alpha-mannosidase II"/>
    <property type="match status" value="1"/>
</dbReference>
<dbReference type="InterPro" id="IPR029058">
    <property type="entry name" value="AB_hydrolase_fold"/>
</dbReference>
<dbReference type="Pfam" id="PF00128">
    <property type="entry name" value="Alpha-amylase"/>
    <property type="match status" value="1"/>
</dbReference>
<dbReference type="GO" id="GO:0004135">
    <property type="term" value="F:amylo-alpha-1,6-glucosidase activity"/>
    <property type="evidence" value="ECO:0007669"/>
    <property type="project" value="InterPro"/>
</dbReference>
<dbReference type="SUPFAM" id="SSF81296">
    <property type="entry name" value="E set domains"/>
    <property type="match status" value="1"/>
</dbReference>
<evidence type="ECO:0000256" key="4">
    <source>
        <dbReference type="ARBA" id="ARBA00023295"/>
    </source>
</evidence>
<dbReference type="InterPro" id="IPR044505">
    <property type="entry name" value="GlgX_Isoamylase_N_E_set"/>
</dbReference>
<evidence type="ECO:0000256" key="5">
    <source>
        <dbReference type="SAM" id="MobiDB-lite"/>
    </source>
</evidence>
<comment type="caution">
    <text evidence="7">The sequence shown here is derived from an EMBL/GenBank/DDBJ whole genome shotgun (WGS) entry which is preliminary data.</text>
</comment>
<dbReference type="Pfam" id="PF02922">
    <property type="entry name" value="CBM_48"/>
    <property type="match status" value="1"/>
</dbReference>
<sequence length="1008" mass="113390">MNTLLPGAPYPLGATWDGSGVNFAIFAENATGVELCLFEHADAPREVVRIPLAQQTDRVWHIYIRGLRPGQLYGYRVHGPYAPEAGHRFNPHKLLIDPYARALSGMIRWHDATHGYTIGHEAEDLSYDERDSAPYVPRSVVIDSSFDWGGDRHPNTPLHDSVIYEAHVKGMTMLHPEVPEALRGTYLGLAHPVMINYFKELGITAIELLPVHQFTNDRYLVDNGLNNYWGYNTLNFFAPAIQYSHCSHPGDQVREFKQMVKAFHAAGIEVILDVVYNHTAEGNHLGPTLSFRGVDNAAYYRLVPEQARYYMDYTGTGNTLNMVHPRALQLVMDSLRYWVTEMHVDGFRFDLAAALMRGLYEGGQLSSFLDIIHQDPLLSQVKLIAEPWDIGPGGYQVGNFPVLWAEWNGKYRDTVRRFWKGDEAQVAELAYRLSGSSDLYQMSGRNPNASINFITAHDGFTLRDLVSYNEKHNLANNEDNRDGDSHNNSWNCGVEGETDDPDINALRARQQRNFLATLLLSQGVPMLLHGDECGRTQGGNNNVYCQDNEISWVDWTLDDDRRALLEWTKRLIAFRQAHPVLHRGTFFQGREIHGEEIKDIEWYRPDGMQMGDSEWQDGMVRCIGLLLNGQLINELDANGRPIRDDVLLLLFNAHYEPIPFTLPGIADGPQWCTVLDSAHPDGPVAEPLLAGTQYPLEGRALVVLSQNGDDWAAHYGRGDASSAPTRLAPLIGGPPPERRTITGTVITLASFYSPELDNRRDVMIYLPPDYDEESTRFPVVYMHDGQNLFDAATSYGGVEWRVDEAMEDLAGHGTRAIIVAIANMLERRIDEYSPYVDTEHGGGRGDAYLAFIAKTLKPHIDRSFRTLPGPEHTAIVGASLGGLISLYALLKRPEVFGRAGALSPSLWFAERAIFSSVRELRRPHGAIYMDVGTDEGQDYVETRRLTDLLVRRGYRRGQTLNYHEEIGGKHTEAAWSRRIGGALAWLLSGRPLTRRKPRSRRGGGRRER</sequence>
<dbReference type="RefSeq" id="WP_097644198.1">
    <property type="nucleotide sequence ID" value="NZ_NQWI01000045.1"/>
</dbReference>
<evidence type="ECO:0000256" key="1">
    <source>
        <dbReference type="ARBA" id="ARBA00008061"/>
    </source>
</evidence>
<evidence type="ECO:0000259" key="6">
    <source>
        <dbReference type="SMART" id="SM00642"/>
    </source>
</evidence>
<protein>
    <submittedName>
        <fullName evidence="7">Glycogen debranching enzyme GlgX</fullName>
    </submittedName>
</protein>
<dbReference type="Gene3D" id="2.60.40.10">
    <property type="entry name" value="Immunoglobulins"/>
    <property type="match status" value="1"/>
</dbReference>
<name>A0A2A6RJB9_9CHLR</name>
<keyword evidence="3" id="KW-0809">Transit peptide</keyword>
<dbReference type="OrthoDB" id="9761875at2"/>
<keyword evidence="8" id="KW-1185">Reference proteome</keyword>
<reference evidence="8" key="1">
    <citation type="submission" date="2017-08" db="EMBL/GenBank/DDBJ databases">
        <authorList>
            <person name="Grouzdev D.S."/>
            <person name="Gaisin V.A."/>
            <person name="Rysina M.S."/>
            <person name="Gorlenko V.M."/>
        </authorList>
    </citation>
    <scope>NUCLEOTIDE SEQUENCE [LARGE SCALE GENOMIC DNA]</scope>
    <source>
        <strain evidence="8">Kir15-3F</strain>
    </source>
</reference>
<feature type="compositionally biased region" description="Basic and acidic residues" evidence="5">
    <location>
        <begin position="474"/>
        <end position="485"/>
    </location>
</feature>
<feature type="domain" description="Glycosyl hydrolase family 13 catalytic" evidence="6">
    <location>
        <begin position="139"/>
        <end position="575"/>
    </location>
</feature>